<evidence type="ECO:0000313" key="3">
    <source>
        <dbReference type="Proteomes" id="UP000594638"/>
    </source>
</evidence>
<dbReference type="Gramene" id="OE9A073868T1">
    <property type="protein sequence ID" value="OE9A073868C1"/>
    <property type="gene ID" value="OE9A073868"/>
</dbReference>
<comment type="caution">
    <text evidence="2">The sequence shown here is derived from an EMBL/GenBank/DDBJ whole genome shotgun (WGS) entry which is preliminary data.</text>
</comment>
<sequence length="149" mass="16791">MEAKQGYVWSFAKTWVFVRSSPFLGFQALPSFPPWLLDCLNALCIKNKHTTKWMPIFPFRFIVPYCSKNEKQLFATRIGVQSTNLADGDGDGDDDDSSKINSRKYNFSKSTSSNNNDDASFETNFDDGSKPIVLVTNSDLIESPDGFHN</sequence>
<name>A0A8S0UAE3_OLEEU</name>
<organism evidence="2 3">
    <name type="scientific">Olea europaea subsp. europaea</name>
    <dbReference type="NCBI Taxonomy" id="158383"/>
    <lineage>
        <taxon>Eukaryota</taxon>
        <taxon>Viridiplantae</taxon>
        <taxon>Streptophyta</taxon>
        <taxon>Embryophyta</taxon>
        <taxon>Tracheophyta</taxon>
        <taxon>Spermatophyta</taxon>
        <taxon>Magnoliopsida</taxon>
        <taxon>eudicotyledons</taxon>
        <taxon>Gunneridae</taxon>
        <taxon>Pentapetalae</taxon>
        <taxon>asterids</taxon>
        <taxon>lamiids</taxon>
        <taxon>Lamiales</taxon>
        <taxon>Oleaceae</taxon>
        <taxon>Oleeae</taxon>
        <taxon>Olea</taxon>
    </lineage>
</organism>
<accession>A0A8S0UAE3</accession>
<gene>
    <name evidence="2" type="ORF">OLEA9_A073868</name>
</gene>
<feature type="region of interest" description="Disordered" evidence="1">
    <location>
        <begin position="83"/>
        <end position="124"/>
    </location>
</feature>
<reference evidence="2 3" key="1">
    <citation type="submission" date="2019-12" db="EMBL/GenBank/DDBJ databases">
        <authorList>
            <person name="Alioto T."/>
            <person name="Alioto T."/>
            <person name="Gomez Garrido J."/>
        </authorList>
    </citation>
    <scope>NUCLEOTIDE SEQUENCE [LARGE SCALE GENOMIC DNA]</scope>
</reference>
<dbReference type="AlphaFoldDB" id="A0A8S0UAE3"/>
<feature type="compositionally biased region" description="Polar residues" evidence="1">
    <location>
        <begin position="99"/>
        <end position="123"/>
    </location>
</feature>
<proteinExistence type="predicted"/>
<dbReference type="EMBL" id="CACTIH010007491">
    <property type="protein sequence ID" value="CAA3014486.1"/>
    <property type="molecule type" value="Genomic_DNA"/>
</dbReference>
<evidence type="ECO:0000313" key="2">
    <source>
        <dbReference type="EMBL" id="CAA3014486.1"/>
    </source>
</evidence>
<protein>
    <submittedName>
        <fullName evidence="2">Uncharacterized protein</fullName>
    </submittedName>
</protein>
<dbReference type="Proteomes" id="UP000594638">
    <property type="component" value="Unassembled WGS sequence"/>
</dbReference>
<keyword evidence="3" id="KW-1185">Reference proteome</keyword>
<evidence type="ECO:0000256" key="1">
    <source>
        <dbReference type="SAM" id="MobiDB-lite"/>
    </source>
</evidence>